<proteinExistence type="predicted"/>
<organism evidence="1 2">
    <name type="scientific">Hebeloma cylindrosporum</name>
    <dbReference type="NCBI Taxonomy" id="76867"/>
    <lineage>
        <taxon>Eukaryota</taxon>
        <taxon>Fungi</taxon>
        <taxon>Dikarya</taxon>
        <taxon>Basidiomycota</taxon>
        <taxon>Agaricomycotina</taxon>
        <taxon>Agaricomycetes</taxon>
        <taxon>Agaricomycetidae</taxon>
        <taxon>Agaricales</taxon>
        <taxon>Agaricineae</taxon>
        <taxon>Hymenogastraceae</taxon>
        <taxon>Hebeloma</taxon>
    </lineage>
</organism>
<reference evidence="1 2" key="1">
    <citation type="submission" date="2014-04" db="EMBL/GenBank/DDBJ databases">
        <authorList>
            <consortium name="DOE Joint Genome Institute"/>
            <person name="Kuo A."/>
            <person name="Gay G."/>
            <person name="Dore J."/>
            <person name="Kohler A."/>
            <person name="Nagy L.G."/>
            <person name="Floudas D."/>
            <person name="Copeland A."/>
            <person name="Barry K.W."/>
            <person name="Cichocki N."/>
            <person name="Veneault-Fourrey C."/>
            <person name="LaButti K."/>
            <person name="Lindquist E.A."/>
            <person name="Lipzen A."/>
            <person name="Lundell T."/>
            <person name="Morin E."/>
            <person name="Murat C."/>
            <person name="Sun H."/>
            <person name="Tunlid A."/>
            <person name="Henrissat B."/>
            <person name="Grigoriev I.V."/>
            <person name="Hibbett D.S."/>
            <person name="Martin F."/>
            <person name="Nordberg H.P."/>
            <person name="Cantor M.N."/>
            <person name="Hua S.X."/>
        </authorList>
    </citation>
    <scope>NUCLEOTIDE SEQUENCE [LARGE SCALE GENOMIC DNA]</scope>
    <source>
        <strain evidence="2">h7</strain>
    </source>
</reference>
<dbReference type="AlphaFoldDB" id="A0A0C3BNQ3"/>
<gene>
    <name evidence="1" type="ORF">M413DRAFT_447802</name>
</gene>
<reference evidence="2" key="2">
    <citation type="submission" date="2015-01" db="EMBL/GenBank/DDBJ databases">
        <title>Evolutionary Origins and Diversification of the Mycorrhizal Mutualists.</title>
        <authorList>
            <consortium name="DOE Joint Genome Institute"/>
            <consortium name="Mycorrhizal Genomics Consortium"/>
            <person name="Kohler A."/>
            <person name="Kuo A."/>
            <person name="Nagy L.G."/>
            <person name="Floudas D."/>
            <person name="Copeland A."/>
            <person name="Barry K.W."/>
            <person name="Cichocki N."/>
            <person name="Veneault-Fourrey C."/>
            <person name="LaButti K."/>
            <person name="Lindquist E.A."/>
            <person name="Lipzen A."/>
            <person name="Lundell T."/>
            <person name="Morin E."/>
            <person name="Murat C."/>
            <person name="Riley R."/>
            <person name="Ohm R."/>
            <person name="Sun H."/>
            <person name="Tunlid A."/>
            <person name="Henrissat B."/>
            <person name="Grigoriev I.V."/>
            <person name="Hibbett D.S."/>
            <person name="Martin F."/>
        </authorList>
    </citation>
    <scope>NUCLEOTIDE SEQUENCE [LARGE SCALE GENOMIC DNA]</scope>
    <source>
        <strain evidence="2">h7</strain>
    </source>
</reference>
<dbReference type="Proteomes" id="UP000053424">
    <property type="component" value="Unassembled WGS sequence"/>
</dbReference>
<name>A0A0C3BNQ3_HEBCY</name>
<dbReference type="EMBL" id="KN831791">
    <property type="protein sequence ID" value="KIM38295.1"/>
    <property type="molecule type" value="Genomic_DNA"/>
</dbReference>
<evidence type="ECO:0000313" key="1">
    <source>
        <dbReference type="EMBL" id="KIM38295.1"/>
    </source>
</evidence>
<keyword evidence="2" id="KW-1185">Reference proteome</keyword>
<dbReference type="HOGENOM" id="CLU_3068908_0_0_1"/>
<protein>
    <submittedName>
        <fullName evidence="1">Uncharacterized protein</fullName>
    </submittedName>
</protein>
<sequence length="53" mass="6184">MYAQYPNMKDFAKRANNIKSARGIRVRRNGCILYVLTIKSESDFLYVVARWVG</sequence>
<evidence type="ECO:0000313" key="2">
    <source>
        <dbReference type="Proteomes" id="UP000053424"/>
    </source>
</evidence>
<accession>A0A0C3BNQ3</accession>